<dbReference type="PROSITE" id="PS01124">
    <property type="entry name" value="HTH_ARAC_FAMILY_2"/>
    <property type="match status" value="1"/>
</dbReference>
<keyword evidence="2" id="KW-0238">DNA-binding</keyword>
<comment type="caution">
    <text evidence="5">The sequence shown here is derived from an EMBL/GenBank/DDBJ whole genome shotgun (WGS) entry which is preliminary data.</text>
</comment>
<evidence type="ECO:0000259" key="4">
    <source>
        <dbReference type="PROSITE" id="PS01124"/>
    </source>
</evidence>
<proteinExistence type="predicted"/>
<dbReference type="InterPro" id="IPR020449">
    <property type="entry name" value="Tscrpt_reg_AraC-type_HTH"/>
</dbReference>
<keyword evidence="1" id="KW-0805">Transcription regulation</keyword>
<dbReference type="EMBL" id="JBEWSZ010000004">
    <property type="protein sequence ID" value="MET2831516.1"/>
    <property type="molecule type" value="Genomic_DNA"/>
</dbReference>
<dbReference type="InterPro" id="IPR029062">
    <property type="entry name" value="Class_I_gatase-like"/>
</dbReference>
<dbReference type="Gene3D" id="3.40.50.880">
    <property type="match status" value="1"/>
</dbReference>
<dbReference type="InterPro" id="IPR009057">
    <property type="entry name" value="Homeodomain-like_sf"/>
</dbReference>
<dbReference type="PANTHER" id="PTHR43130:SF3">
    <property type="entry name" value="HTH-TYPE TRANSCRIPTIONAL REGULATOR RV1931C"/>
    <property type="match status" value="1"/>
</dbReference>
<evidence type="ECO:0000256" key="3">
    <source>
        <dbReference type="ARBA" id="ARBA00023163"/>
    </source>
</evidence>
<sequence length="329" mass="36366">MKAANEAPGTGRLKIGFVLARSFTLSAFALFVDTLRLASDETDKSGRVLADWQLLASSRNLITSSCGVQVAPTSDFVDPREFNYIVVVGGLLNSEFPVDAETVSYLKRAADRKVPLIGVCTGTFILADAGLMKHHLTCVSWLHFQAFRERFPDHEVRADRIFNLDRSRGSCAGGSAAADMAASIVRLHISRDAERNALEVLQIEKARPASDIQPRRPLAIGTDDPRLKAALIIMESHIEKTISIPRLAALVGVSRRQLERLFMEKTRSSPALVYKMLRLERAKHLLTQTKAPMIEIAIEVGFENASHFARLFHKAYGQPPSKFRSAVSN</sequence>
<name>A0ABV2DN95_9HYPH</name>
<keyword evidence="3" id="KW-0804">Transcription</keyword>
<gene>
    <name evidence="5" type="ORF">ABVQ20_31675</name>
</gene>
<dbReference type="SUPFAM" id="SSF52317">
    <property type="entry name" value="Class I glutamine amidotransferase-like"/>
    <property type="match status" value="1"/>
</dbReference>
<dbReference type="SUPFAM" id="SSF46689">
    <property type="entry name" value="Homeodomain-like"/>
    <property type="match status" value="2"/>
</dbReference>
<dbReference type="InterPro" id="IPR052158">
    <property type="entry name" value="INH-QAR"/>
</dbReference>
<evidence type="ECO:0000313" key="5">
    <source>
        <dbReference type="EMBL" id="MET2831516.1"/>
    </source>
</evidence>
<evidence type="ECO:0000313" key="6">
    <source>
        <dbReference type="Proteomes" id="UP001548832"/>
    </source>
</evidence>
<evidence type="ECO:0000256" key="2">
    <source>
        <dbReference type="ARBA" id="ARBA00023125"/>
    </source>
</evidence>
<keyword evidence="6" id="KW-1185">Reference proteome</keyword>
<protein>
    <submittedName>
        <fullName evidence="5">GlxA family transcriptional regulator</fullName>
    </submittedName>
</protein>
<dbReference type="CDD" id="cd03136">
    <property type="entry name" value="GATase1_AraC_ArgR_like"/>
    <property type="match status" value="1"/>
</dbReference>
<accession>A0ABV2DN95</accession>
<organism evidence="5 6">
    <name type="scientific">Mesorhizobium shangrilense</name>
    <dbReference type="NCBI Taxonomy" id="460060"/>
    <lineage>
        <taxon>Bacteria</taxon>
        <taxon>Pseudomonadati</taxon>
        <taxon>Pseudomonadota</taxon>
        <taxon>Alphaproteobacteria</taxon>
        <taxon>Hyphomicrobiales</taxon>
        <taxon>Phyllobacteriaceae</taxon>
        <taxon>Mesorhizobium</taxon>
    </lineage>
</organism>
<evidence type="ECO:0000256" key="1">
    <source>
        <dbReference type="ARBA" id="ARBA00023015"/>
    </source>
</evidence>
<dbReference type="Pfam" id="PF01965">
    <property type="entry name" value="DJ-1_PfpI"/>
    <property type="match status" value="1"/>
</dbReference>
<dbReference type="Proteomes" id="UP001548832">
    <property type="component" value="Unassembled WGS sequence"/>
</dbReference>
<dbReference type="InterPro" id="IPR002818">
    <property type="entry name" value="DJ-1/PfpI"/>
</dbReference>
<dbReference type="Pfam" id="PF12833">
    <property type="entry name" value="HTH_18"/>
    <property type="match status" value="1"/>
</dbReference>
<dbReference type="PRINTS" id="PR00032">
    <property type="entry name" value="HTHARAC"/>
</dbReference>
<reference evidence="5 6" key="1">
    <citation type="submission" date="2024-06" db="EMBL/GenBank/DDBJ databases">
        <authorList>
            <person name="Kim D.-U."/>
        </authorList>
    </citation>
    <scope>NUCLEOTIDE SEQUENCE [LARGE SCALE GENOMIC DNA]</scope>
    <source>
        <strain evidence="5 6">KACC15460</strain>
    </source>
</reference>
<dbReference type="RefSeq" id="WP_354463628.1">
    <property type="nucleotide sequence ID" value="NZ_JBEWSZ010000004.1"/>
</dbReference>
<dbReference type="Gene3D" id="1.10.10.60">
    <property type="entry name" value="Homeodomain-like"/>
    <property type="match status" value="1"/>
</dbReference>
<feature type="domain" description="HTH araC/xylS-type" evidence="4">
    <location>
        <begin position="228"/>
        <end position="326"/>
    </location>
</feature>
<dbReference type="SMART" id="SM00342">
    <property type="entry name" value="HTH_ARAC"/>
    <property type="match status" value="1"/>
</dbReference>
<dbReference type="PANTHER" id="PTHR43130">
    <property type="entry name" value="ARAC-FAMILY TRANSCRIPTIONAL REGULATOR"/>
    <property type="match status" value="1"/>
</dbReference>
<dbReference type="InterPro" id="IPR018060">
    <property type="entry name" value="HTH_AraC"/>
</dbReference>